<evidence type="ECO:0000256" key="1">
    <source>
        <dbReference type="ARBA" id="ARBA00001974"/>
    </source>
</evidence>
<dbReference type="InterPro" id="IPR001433">
    <property type="entry name" value="OxRdtase_FAD/NAD-bd"/>
</dbReference>
<comment type="catalytic activity">
    <reaction evidence="8">
        <text>2 Fe(III)-[cytochrome b5] + NADH = 2 Fe(II)-[cytochrome b5] + NAD(+) + H(+)</text>
        <dbReference type="Rhea" id="RHEA:46680"/>
        <dbReference type="Rhea" id="RHEA-COMP:10438"/>
        <dbReference type="Rhea" id="RHEA-COMP:10439"/>
        <dbReference type="ChEBI" id="CHEBI:15378"/>
        <dbReference type="ChEBI" id="CHEBI:29033"/>
        <dbReference type="ChEBI" id="CHEBI:29034"/>
        <dbReference type="ChEBI" id="CHEBI:57540"/>
        <dbReference type="ChEBI" id="CHEBI:57945"/>
        <dbReference type="EC" id="1.6.2.2"/>
    </reaction>
</comment>
<dbReference type="PROSITE" id="PS51384">
    <property type="entry name" value="FAD_FR"/>
    <property type="match status" value="1"/>
</dbReference>
<dbReference type="EMBL" id="JAZGQO010000003">
    <property type="protein sequence ID" value="KAK6188059.1"/>
    <property type="molecule type" value="Genomic_DNA"/>
</dbReference>
<sequence length="300" mass="34803">MEIDELPEKPEKPADSDCCGNGCVPCVFDLYESDVKIWEKECLRIKEGKQTEIFNQGPILCTDEYRQFELISIVSDDVQDVFIYRFQIPNYQCLGLKLGQHVIIRCYDGVYPVIRQYSPISDINQSGFFDLLIKIYANGRLSQLIKQWQIGTKVDVRGPFNEFHYKPNLYDQLYIVCMGTGIAPMVPIITSILDNENDEVILKLIFGCTNYSNILLKKQLNEWSHFWNFTVVYSLSNEDGTGCHYGKKIYLHRISQDLLQTELDLNKKYKILVCGSNSFTSDILKYLNKLRVPDTNIHRF</sequence>
<dbReference type="PANTHER" id="PTHR19370:SF184">
    <property type="entry name" value="NADH-CYTOCHROME B5 REDUCTASE-LIKE"/>
    <property type="match status" value="1"/>
</dbReference>
<keyword evidence="4 7" id="KW-0274">FAD</keyword>
<dbReference type="Pfam" id="PF09791">
    <property type="entry name" value="Oxidored-like"/>
    <property type="match status" value="1"/>
</dbReference>
<dbReference type="Gene3D" id="3.40.50.80">
    <property type="entry name" value="Nucleotide-binding domain of ferredoxin-NADP reductase (FNR) module"/>
    <property type="match status" value="1"/>
</dbReference>
<gene>
    <name evidence="10" type="ORF">SNE40_004323</name>
</gene>
<dbReference type="Proteomes" id="UP001347796">
    <property type="component" value="Unassembled WGS sequence"/>
</dbReference>
<protein>
    <recommendedName>
        <fullName evidence="8">NADH-cytochrome b5 reductase</fullName>
        <ecNumber evidence="8">1.6.2.2</ecNumber>
    </recommendedName>
</protein>
<feature type="binding site" evidence="7">
    <location>
        <position position="134"/>
    </location>
    <ligand>
        <name>FAD</name>
        <dbReference type="ChEBI" id="CHEBI:57692"/>
    </ligand>
</feature>
<comment type="cofactor">
    <cofactor evidence="1 7 8">
        <name>FAD</name>
        <dbReference type="ChEBI" id="CHEBI:57692"/>
    </cofactor>
</comment>
<evidence type="ECO:0000313" key="10">
    <source>
        <dbReference type="EMBL" id="KAK6188059.1"/>
    </source>
</evidence>
<comment type="caution">
    <text evidence="10">The sequence shown here is derived from an EMBL/GenBank/DDBJ whole genome shotgun (WGS) entry which is preliminary data.</text>
</comment>
<keyword evidence="5 8" id="KW-0560">Oxidoreductase</keyword>
<dbReference type="CDD" id="cd06183">
    <property type="entry name" value="cyt_b5_reduct_like"/>
    <property type="match status" value="1"/>
</dbReference>
<dbReference type="InterPro" id="IPR001834">
    <property type="entry name" value="CBR-like"/>
</dbReference>
<dbReference type="InterPro" id="IPR001709">
    <property type="entry name" value="Flavoprot_Pyr_Nucl_cyt_Rdtase"/>
</dbReference>
<feature type="binding site" evidence="7">
    <location>
        <position position="132"/>
    </location>
    <ligand>
        <name>FAD</name>
        <dbReference type="ChEBI" id="CHEBI:57692"/>
    </ligand>
</feature>
<feature type="binding site" evidence="7">
    <location>
        <position position="117"/>
    </location>
    <ligand>
        <name>FAD</name>
        <dbReference type="ChEBI" id="CHEBI:57692"/>
    </ligand>
</feature>
<dbReference type="GO" id="GO:0090524">
    <property type="term" value="F:cytochrome-b5 reductase activity, acting on NADH"/>
    <property type="evidence" value="ECO:0007669"/>
    <property type="project" value="UniProtKB-EC"/>
</dbReference>
<accession>A0AAN8K5H1</accession>
<feature type="domain" description="FAD-binding FR-type" evidence="9">
    <location>
        <begin position="63"/>
        <end position="166"/>
    </location>
</feature>
<feature type="binding site" evidence="7">
    <location>
        <position position="115"/>
    </location>
    <ligand>
        <name>FAD</name>
        <dbReference type="ChEBI" id="CHEBI:57692"/>
    </ligand>
</feature>
<feature type="binding site" evidence="7">
    <location>
        <position position="142"/>
    </location>
    <ligand>
        <name>FAD</name>
        <dbReference type="ChEBI" id="CHEBI:57692"/>
    </ligand>
</feature>
<evidence type="ECO:0000256" key="2">
    <source>
        <dbReference type="ARBA" id="ARBA00006105"/>
    </source>
</evidence>
<comment type="similarity">
    <text evidence="2 8">Belongs to the flavoprotein pyridine nucleotide cytochrome reductase family.</text>
</comment>
<dbReference type="InterPro" id="IPR008333">
    <property type="entry name" value="Cbr1-like_FAD-bd_dom"/>
</dbReference>
<dbReference type="EC" id="1.6.2.2" evidence="8"/>
<evidence type="ECO:0000256" key="6">
    <source>
        <dbReference type="ARBA" id="ARBA00023027"/>
    </source>
</evidence>
<evidence type="ECO:0000256" key="8">
    <source>
        <dbReference type="RuleBase" id="RU361226"/>
    </source>
</evidence>
<dbReference type="InterPro" id="IPR017938">
    <property type="entry name" value="Riboflavin_synthase-like_b-brl"/>
</dbReference>
<evidence type="ECO:0000313" key="11">
    <source>
        <dbReference type="Proteomes" id="UP001347796"/>
    </source>
</evidence>
<dbReference type="Pfam" id="PF00175">
    <property type="entry name" value="NAD_binding_1"/>
    <property type="match status" value="1"/>
</dbReference>
<keyword evidence="6 8" id="KW-0520">NAD</keyword>
<dbReference type="Pfam" id="PF00970">
    <property type="entry name" value="FAD_binding_6"/>
    <property type="match status" value="1"/>
</dbReference>
<evidence type="ECO:0000256" key="5">
    <source>
        <dbReference type="ARBA" id="ARBA00023002"/>
    </source>
</evidence>
<dbReference type="InterPro" id="IPR039261">
    <property type="entry name" value="FNR_nucleotide-bd"/>
</dbReference>
<evidence type="ECO:0000259" key="9">
    <source>
        <dbReference type="PROSITE" id="PS51384"/>
    </source>
</evidence>
<proteinExistence type="inferred from homology"/>
<dbReference type="PRINTS" id="PR00406">
    <property type="entry name" value="CYTB5RDTASE"/>
</dbReference>
<evidence type="ECO:0000256" key="4">
    <source>
        <dbReference type="ARBA" id="ARBA00022827"/>
    </source>
</evidence>
<name>A0AAN8K5H1_PATCE</name>
<dbReference type="SUPFAM" id="SSF63380">
    <property type="entry name" value="Riboflavin synthase domain-like"/>
    <property type="match status" value="1"/>
</dbReference>
<keyword evidence="3 7" id="KW-0285">Flavoprotein</keyword>
<dbReference type="PRINTS" id="PR00371">
    <property type="entry name" value="FPNCR"/>
</dbReference>
<dbReference type="AlphaFoldDB" id="A0AAN8K5H1"/>
<reference evidence="10 11" key="1">
    <citation type="submission" date="2024-01" db="EMBL/GenBank/DDBJ databases">
        <title>The genome of the rayed Mediterranean limpet Patella caerulea (Linnaeus, 1758).</title>
        <authorList>
            <person name="Anh-Thu Weber A."/>
            <person name="Halstead-Nussloch G."/>
        </authorList>
    </citation>
    <scope>NUCLEOTIDE SEQUENCE [LARGE SCALE GENOMIC DNA]</scope>
    <source>
        <strain evidence="10">AATW-2023a</strain>
        <tissue evidence="10">Whole specimen</tissue>
    </source>
</reference>
<dbReference type="InterPro" id="IPR019180">
    <property type="entry name" value="Oxidoreductase-like_N"/>
</dbReference>
<evidence type="ECO:0000256" key="3">
    <source>
        <dbReference type="ARBA" id="ARBA00022630"/>
    </source>
</evidence>
<organism evidence="10 11">
    <name type="scientific">Patella caerulea</name>
    <name type="common">Rayed Mediterranean limpet</name>
    <dbReference type="NCBI Taxonomy" id="87958"/>
    <lineage>
        <taxon>Eukaryota</taxon>
        <taxon>Metazoa</taxon>
        <taxon>Spiralia</taxon>
        <taxon>Lophotrochozoa</taxon>
        <taxon>Mollusca</taxon>
        <taxon>Gastropoda</taxon>
        <taxon>Patellogastropoda</taxon>
        <taxon>Patelloidea</taxon>
        <taxon>Patellidae</taxon>
        <taxon>Patella</taxon>
    </lineage>
</organism>
<keyword evidence="11" id="KW-1185">Reference proteome</keyword>
<evidence type="ECO:0000256" key="7">
    <source>
        <dbReference type="PIRSR" id="PIRSR601834-1"/>
    </source>
</evidence>
<dbReference type="PANTHER" id="PTHR19370">
    <property type="entry name" value="NADH-CYTOCHROME B5 REDUCTASE"/>
    <property type="match status" value="1"/>
</dbReference>
<dbReference type="InterPro" id="IPR017927">
    <property type="entry name" value="FAD-bd_FR_type"/>
</dbReference>
<dbReference type="SUPFAM" id="SSF52343">
    <property type="entry name" value="Ferredoxin reductase-like, C-terminal NADP-linked domain"/>
    <property type="match status" value="1"/>
</dbReference>
<dbReference type="Gene3D" id="2.40.30.10">
    <property type="entry name" value="Translation factors"/>
    <property type="match status" value="1"/>
</dbReference>